<evidence type="ECO:0000313" key="10">
    <source>
        <dbReference type="EMBL" id="MEZ0163700.1"/>
    </source>
</evidence>
<organism evidence="10 11">
    <name type="scientific">Kineococcus halophytocola</name>
    <dbReference type="NCBI Taxonomy" id="3234027"/>
    <lineage>
        <taxon>Bacteria</taxon>
        <taxon>Bacillati</taxon>
        <taxon>Actinomycetota</taxon>
        <taxon>Actinomycetes</taxon>
        <taxon>Kineosporiales</taxon>
        <taxon>Kineosporiaceae</taxon>
        <taxon>Kineococcus</taxon>
    </lineage>
</organism>
<evidence type="ECO:0000256" key="8">
    <source>
        <dbReference type="ARBA" id="ARBA00023136"/>
    </source>
</evidence>
<dbReference type="PANTHER" id="PTHR38779:SF2">
    <property type="entry name" value="TYPE II SECRETION SYSTEM PROTEIN I-RELATED"/>
    <property type="match status" value="1"/>
</dbReference>
<dbReference type="Pfam" id="PF07963">
    <property type="entry name" value="N_methyl"/>
    <property type="match status" value="1"/>
</dbReference>
<evidence type="ECO:0000256" key="4">
    <source>
        <dbReference type="ARBA" id="ARBA00022481"/>
    </source>
</evidence>
<feature type="transmembrane region" description="Helical" evidence="9">
    <location>
        <begin position="12"/>
        <end position="35"/>
    </location>
</feature>
<sequence length="421" mass="42986">MDARHDEDAGFTLLETIISMVIFALVAVATAGVIVKSVALTADNRGRAVASKIAAQQVDTIRSAGYSDIVSATSTVTASGTSYSVNTIVTPVFDDGSGGKRSCAAGGVGGQLYKKVGVTVSWQNNSQVKAIRNDTIVQNPGTSTDATKGAVAVTVTDSGVGKAAPEPVGQQVVTLSTGESALTDDDGCAFFDNLAPMTSRTISVSQPGWIDNLNQSPATTTVGVTAGLVSSRSISFDKATTLNLSFAPAGQAVGTYAIPVFGNAVTSSPARYTVVPQLSVNDVTKRTYKALPSTSATGASSTWWPQDSGYSVWFGSCTQDPASPPTALADTLPGKAVTATVPTGGLDLTIVPAATPRTLYFQNTASGCQSSPETYKVTIAANQTSAKVALPFGTWKAGFLLTTLDSGTTLTAASPVKAVTK</sequence>
<keyword evidence="6 9" id="KW-0812">Transmembrane</keyword>
<keyword evidence="5" id="KW-0997">Cell inner membrane</keyword>
<reference evidence="10 11" key="1">
    <citation type="submission" date="2024-07" db="EMBL/GenBank/DDBJ databases">
        <authorList>
            <person name="Thanompreechachai J."/>
            <person name="Duangmal K."/>
        </authorList>
    </citation>
    <scope>NUCLEOTIDE SEQUENCE [LARGE SCALE GENOMIC DNA]</scope>
    <source>
        <strain evidence="10 11">LSe6-4</strain>
    </source>
</reference>
<keyword evidence="11" id="KW-1185">Reference proteome</keyword>
<proteinExistence type="inferred from homology"/>
<evidence type="ECO:0000256" key="3">
    <source>
        <dbReference type="ARBA" id="ARBA00022475"/>
    </source>
</evidence>
<accession>A0ABV4GZQ4</accession>
<evidence type="ECO:0000256" key="5">
    <source>
        <dbReference type="ARBA" id="ARBA00022519"/>
    </source>
</evidence>
<dbReference type="PANTHER" id="PTHR38779">
    <property type="entry name" value="TYPE II SECRETION SYSTEM PROTEIN I-RELATED"/>
    <property type="match status" value="1"/>
</dbReference>
<evidence type="ECO:0000256" key="6">
    <source>
        <dbReference type="ARBA" id="ARBA00022692"/>
    </source>
</evidence>
<dbReference type="RefSeq" id="WP_370439949.1">
    <property type="nucleotide sequence ID" value="NZ_JBGFTU010000002.1"/>
</dbReference>
<keyword evidence="8 9" id="KW-0472">Membrane</keyword>
<comment type="caution">
    <text evidence="10">The sequence shown here is derived from an EMBL/GenBank/DDBJ whole genome shotgun (WGS) entry which is preliminary data.</text>
</comment>
<dbReference type="InterPro" id="IPR012902">
    <property type="entry name" value="N_methyl_site"/>
</dbReference>
<evidence type="ECO:0000256" key="1">
    <source>
        <dbReference type="ARBA" id="ARBA00004377"/>
    </source>
</evidence>
<dbReference type="PROSITE" id="PS00409">
    <property type="entry name" value="PROKAR_NTER_METHYL"/>
    <property type="match status" value="1"/>
</dbReference>
<evidence type="ECO:0000256" key="9">
    <source>
        <dbReference type="SAM" id="Phobius"/>
    </source>
</evidence>
<dbReference type="InterPro" id="IPR010052">
    <property type="entry name" value="T2SS_protein-GspI"/>
</dbReference>
<comment type="subcellular location">
    <subcellularLocation>
        <location evidence="1">Cell inner membrane</location>
        <topology evidence="1">Single-pass membrane protein</topology>
    </subcellularLocation>
</comment>
<name>A0ABV4GZQ4_9ACTN</name>
<evidence type="ECO:0000256" key="7">
    <source>
        <dbReference type="ARBA" id="ARBA00022989"/>
    </source>
</evidence>
<dbReference type="NCBIfam" id="TIGR02532">
    <property type="entry name" value="IV_pilin_GFxxxE"/>
    <property type="match status" value="1"/>
</dbReference>
<keyword evidence="7 9" id="KW-1133">Transmembrane helix</keyword>
<comment type="similarity">
    <text evidence="2">Belongs to the GSP I family.</text>
</comment>
<dbReference type="EMBL" id="JBGFTU010000002">
    <property type="protein sequence ID" value="MEZ0163700.1"/>
    <property type="molecule type" value="Genomic_DNA"/>
</dbReference>
<evidence type="ECO:0000313" key="11">
    <source>
        <dbReference type="Proteomes" id="UP001565927"/>
    </source>
</evidence>
<gene>
    <name evidence="10" type="ORF">AB2L27_02840</name>
</gene>
<protein>
    <submittedName>
        <fullName evidence="10">Prepilin-type N-terminal cleavage/methylation domain-containing protein</fullName>
    </submittedName>
</protein>
<evidence type="ECO:0000256" key="2">
    <source>
        <dbReference type="ARBA" id="ARBA00008358"/>
    </source>
</evidence>
<keyword evidence="3" id="KW-1003">Cell membrane</keyword>
<dbReference type="Proteomes" id="UP001565927">
    <property type="component" value="Unassembled WGS sequence"/>
</dbReference>
<keyword evidence="4" id="KW-0488">Methylation</keyword>